<feature type="domain" description="RCK C-terminal" evidence="3">
    <location>
        <begin position="274"/>
        <end position="358"/>
    </location>
</feature>
<comment type="caution">
    <text evidence="4">The sequence shown here is derived from an EMBL/GenBank/DDBJ whole genome shotgun (WGS) entry which is preliminary data.</text>
</comment>
<gene>
    <name evidence="4" type="ORF">L6773_13900</name>
</gene>
<feature type="transmembrane region" description="Helical" evidence="1">
    <location>
        <begin position="98"/>
        <end position="119"/>
    </location>
</feature>
<feature type="transmembrane region" description="Helical" evidence="1">
    <location>
        <begin position="39"/>
        <end position="57"/>
    </location>
</feature>
<feature type="transmembrane region" description="Helical" evidence="1">
    <location>
        <begin position="6"/>
        <end position="27"/>
    </location>
</feature>
<feature type="domain" description="RCK N-terminal" evidence="2">
    <location>
        <begin position="364"/>
        <end position="472"/>
    </location>
</feature>
<dbReference type="Pfam" id="PF02080">
    <property type="entry name" value="TrkA_C"/>
    <property type="match status" value="2"/>
</dbReference>
<dbReference type="RefSeq" id="WP_237855028.1">
    <property type="nucleotide sequence ID" value="NZ_JAKLWS010000019.1"/>
</dbReference>
<dbReference type="InterPro" id="IPR050721">
    <property type="entry name" value="Trk_Ktr_HKT_K-transport"/>
</dbReference>
<feature type="domain" description="RCK N-terminal" evidence="2">
    <location>
        <begin position="137"/>
        <end position="253"/>
    </location>
</feature>
<dbReference type="Proteomes" id="UP001165366">
    <property type="component" value="Unassembled WGS sequence"/>
</dbReference>
<dbReference type="Gene3D" id="3.40.50.720">
    <property type="entry name" value="NAD(P)-binding Rossmann-like Domain"/>
    <property type="match status" value="2"/>
</dbReference>
<dbReference type="InterPro" id="IPR036291">
    <property type="entry name" value="NAD(P)-bd_dom_sf"/>
</dbReference>
<dbReference type="SUPFAM" id="SSF116726">
    <property type="entry name" value="TrkA C-terminal domain-like"/>
    <property type="match status" value="2"/>
</dbReference>
<dbReference type="PANTHER" id="PTHR43833">
    <property type="entry name" value="POTASSIUM CHANNEL PROTEIN 2-RELATED-RELATED"/>
    <property type="match status" value="1"/>
</dbReference>
<proteinExistence type="predicted"/>
<dbReference type="PROSITE" id="PS51202">
    <property type="entry name" value="RCK_C"/>
    <property type="match status" value="2"/>
</dbReference>
<sequence>MLDGSSLMYYVFLAGVVSAGVYVYFFYGLNDWWRKVYRSGLFVVGLILIYGLIYQWGMAVFEGFEKSYIHSLQVVIESVTTAGYGGDSPWTSDFMNIFVIWMNMTGVILVFLAFPLFVLPMIREAIQPRPPEELNLEDHVIICSISRRASILREELQSKSIPYVIVDIDEEAVLDLHEDGVPVLLGNPSDEDVLKAANIHKARALVADMDDENNALICLAGRALDKDLKILSVATEENMIPYHRYAGATHVILPRRILGKSLAERVVVSITEDLQGVTQLSDELELTEILIEPNSDIVGKTIEKSEIRERYGVNIIGAWFSGNFVSNPKPDQVITDHTILLLAGSHDQLTEFRAKTVSKLHQAEGPVIVAGLGVVGGTISELFRKRKIDFLVVDKSEKEGVDLVGDITEEEVLKRAGIDKASTIILAVNDDRTAIFTTLVLQQMNPDVEIIARVNDVDNTGKVYRAGADYVLSLPTVTGRMLFSMLMEDDEILSTDTMYEVVRTEAPKLSGETLQDANIRAETGCTVVAVERNGELISELQPDFQLLEEDQLIVVGSDETINNFRKKYT</sequence>
<reference evidence="4" key="2">
    <citation type="submission" date="2024-05" db="EMBL/GenBank/DDBJ databases">
        <title>Rhodohalobacter halophilus gen. nov., sp. nov., a moderately halophilic member of the family Balneolaceae.</title>
        <authorList>
            <person name="Xia J."/>
        </authorList>
    </citation>
    <scope>NUCLEOTIDE SEQUENCE</scope>
    <source>
        <strain evidence="4">WB101</strain>
    </source>
</reference>
<evidence type="ECO:0000259" key="3">
    <source>
        <dbReference type="PROSITE" id="PS51202"/>
    </source>
</evidence>
<accession>A0ABS9KFP2</accession>
<dbReference type="Gene3D" id="3.30.70.1450">
    <property type="entry name" value="Regulator of K+ conductance, C-terminal domain"/>
    <property type="match status" value="2"/>
</dbReference>
<evidence type="ECO:0000259" key="2">
    <source>
        <dbReference type="PROSITE" id="PS51201"/>
    </source>
</evidence>
<name>A0ABS9KFP2_9BACT</name>
<dbReference type="PANTHER" id="PTHR43833:SF9">
    <property type="entry name" value="POTASSIUM CHANNEL PROTEIN YUGO-RELATED"/>
    <property type="match status" value="1"/>
</dbReference>
<dbReference type="InterPro" id="IPR036721">
    <property type="entry name" value="RCK_C_sf"/>
</dbReference>
<dbReference type="EMBL" id="JAKLWS010000019">
    <property type="protein sequence ID" value="MCG2589668.1"/>
    <property type="molecule type" value="Genomic_DNA"/>
</dbReference>
<keyword evidence="5" id="KW-1185">Reference proteome</keyword>
<dbReference type="PROSITE" id="PS51201">
    <property type="entry name" value="RCK_N"/>
    <property type="match status" value="2"/>
</dbReference>
<dbReference type="InterPro" id="IPR006037">
    <property type="entry name" value="RCK_C"/>
</dbReference>
<feature type="domain" description="RCK C-terminal" evidence="3">
    <location>
        <begin position="485"/>
        <end position="569"/>
    </location>
</feature>
<keyword evidence="1" id="KW-1133">Transmembrane helix</keyword>
<evidence type="ECO:0000313" key="4">
    <source>
        <dbReference type="EMBL" id="MCG2589668.1"/>
    </source>
</evidence>
<dbReference type="InterPro" id="IPR003148">
    <property type="entry name" value="RCK_N"/>
</dbReference>
<dbReference type="SUPFAM" id="SSF81324">
    <property type="entry name" value="Voltage-gated potassium channels"/>
    <property type="match status" value="1"/>
</dbReference>
<evidence type="ECO:0000256" key="1">
    <source>
        <dbReference type="SAM" id="Phobius"/>
    </source>
</evidence>
<protein>
    <submittedName>
        <fullName evidence="4">NAD-binding protein</fullName>
    </submittedName>
</protein>
<organism evidence="4 5">
    <name type="scientific">Rhodohalobacter sulfatireducens</name>
    <dbReference type="NCBI Taxonomy" id="2911366"/>
    <lineage>
        <taxon>Bacteria</taxon>
        <taxon>Pseudomonadati</taxon>
        <taxon>Balneolota</taxon>
        <taxon>Balneolia</taxon>
        <taxon>Balneolales</taxon>
        <taxon>Balneolaceae</taxon>
        <taxon>Rhodohalobacter</taxon>
    </lineage>
</organism>
<reference evidence="4" key="1">
    <citation type="submission" date="2022-01" db="EMBL/GenBank/DDBJ databases">
        <authorList>
            <person name="Wang Y."/>
        </authorList>
    </citation>
    <scope>NUCLEOTIDE SEQUENCE</scope>
    <source>
        <strain evidence="4">WB101</strain>
    </source>
</reference>
<evidence type="ECO:0000313" key="5">
    <source>
        <dbReference type="Proteomes" id="UP001165366"/>
    </source>
</evidence>
<keyword evidence="1" id="KW-0812">Transmembrane</keyword>
<keyword evidence="1" id="KW-0472">Membrane</keyword>
<dbReference type="Pfam" id="PF02254">
    <property type="entry name" value="TrkA_N"/>
    <property type="match status" value="2"/>
</dbReference>
<dbReference type="SUPFAM" id="SSF51735">
    <property type="entry name" value="NAD(P)-binding Rossmann-fold domains"/>
    <property type="match status" value="2"/>
</dbReference>